<proteinExistence type="predicted"/>
<sequence length="64" mass="7524">MLTFAWSKAKDFWKREDGLGMLEMILIIAVIIIIALLFRKELLRIVQRLLTKVDKKSDEVFSDN</sequence>
<dbReference type="InterPro" id="IPR031564">
    <property type="entry name" value="Flp1-like"/>
</dbReference>
<keyword evidence="1" id="KW-0812">Transmembrane</keyword>
<feature type="transmembrane region" description="Helical" evidence="1">
    <location>
        <begin position="20"/>
        <end position="38"/>
    </location>
</feature>
<evidence type="ECO:0000256" key="1">
    <source>
        <dbReference type="SAM" id="Phobius"/>
    </source>
</evidence>
<evidence type="ECO:0000259" key="2">
    <source>
        <dbReference type="Pfam" id="PF16982"/>
    </source>
</evidence>
<accession>A0A919XKE1</accession>
<keyword evidence="4" id="KW-1185">Reference proteome</keyword>
<dbReference type="RefSeq" id="WP_160042748.1">
    <property type="nucleotide sequence ID" value="NZ_BORQ01000003.1"/>
</dbReference>
<dbReference type="Proteomes" id="UP000679779">
    <property type="component" value="Unassembled WGS sequence"/>
</dbReference>
<dbReference type="AlphaFoldDB" id="A0A919XKE1"/>
<comment type="caution">
    <text evidence="3">The sequence shown here is derived from an EMBL/GenBank/DDBJ whole genome shotgun (WGS) entry which is preliminary data.</text>
</comment>
<dbReference type="EMBL" id="BORQ01000003">
    <property type="protein sequence ID" value="GIO31863.1"/>
    <property type="molecule type" value="Genomic_DNA"/>
</dbReference>
<evidence type="ECO:0000313" key="4">
    <source>
        <dbReference type="Proteomes" id="UP000679779"/>
    </source>
</evidence>
<name>A0A919XKE1_9BACL</name>
<organism evidence="3 4">
    <name type="scientific">Paenibacillus albilobatus</name>
    <dbReference type="NCBI Taxonomy" id="2716884"/>
    <lineage>
        <taxon>Bacteria</taxon>
        <taxon>Bacillati</taxon>
        <taxon>Bacillota</taxon>
        <taxon>Bacilli</taxon>
        <taxon>Bacillales</taxon>
        <taxon>Paenibacillaceae</taxon>
        <taxon>Paenibacillus</taxon>
    </lineage>
</organism>
<keyword evidence="1" id="KW-0472">Membrane</keyword>
<feature type="domain" description="Putative Flagellin Flp1-like" evidence="2">
    <location>
        <begin position="12"/>
        <end position="58"/>
    </location>
</feature>
<dbReference type="Pfam" id="PF16982">
    <property type="entry name" value="Flp1_like"/>
    <property type="match status" value="1"/>
</dbReference>
<reference evidence="3" key="1">
    <citation type="submission" date="2021-03" db="EMBL/GenBank/DDBJ databases">
        <title>Antimicrobial resistance genes in bacteria isolated from Japanese honey, and their potential for conferring macrolide and lincosamide resistance in the American foulbrood pathogen Paenibacillus larvae.</title>
        <authorList>
            <person name="Okamoto M."/>
            <person name="Kumagai M."/>
            <person name="Kanamori H."/>
            <person name="Takamatsu D."/>
        </authorList>
    </citation>
    <scope>NUCLEOTIDE SEQUENCE</scope>
    <source>
        <strain evidence="3">J2TS6</strain>
    </source>
</reference>
<gene>
    <name evidence="3" type="ORF">J2TS6_30040</name>
</gene>
<keyword evidence="1" id="KW-1133">Transmembrane helix</keyword>
<evidence type="ECO:0000313" key="3">
    <source>
        <dbReference type="EMBL" id="GIO31863.1"/>
    </source>
</evidence>
<protein>
    <recommendedName>
        <fullName evidence="2">Putative Flagellin Flp1-like domain-containing protein</fullName>
    </recommendedName>
</protein>